<sequence length="153" mass="16714">MKTEIKHLARHVLALALVALFAGVGSVFAAELPIREDTGKTLQEMPVLTGSQWQMLQPDAKIAFIWGIGHVVTVEENVIQKHPELKRVGFTAKLAEGLKGVSMDAIIQKVDGFYRDHPEDGDLPVLGVIWAQLVRPNLKAGIADRPFASSTEP</sequence>
<feature type="chain" id="PRO_5027632540" evidence="1">
    <location>
        <begin position="30"/>
        <end position="153"/>
    </location>
</feature>
<comment type="caution">
    <text evidence="2">The sequence shown here is derived from an EMBL/GenBank/DDBJ whole genome shotgun (WGS) entry which is preliminary data.</text>
</comment>
<keyword evidence="3" id="KW-1185">Reference proteome</keyword>
<name>A0A6V8MMF4_9BACT</name>
<proteinExistence type="predicted"/>
<dbReference type="AlphaFoldDB" id="A0A6V8MMF4"/>
<gene>
    <name evidence="2" type="ORF">GMST_34850</name>
</gene>
<feature type="signal peptide" evidence="1">
    <location>
        <begin position="1"/>
        <end position="29"/>
    </location>
</feature>
<accession>A0A6V8MMF4</accession>
<protein>
    <submittedName>
        <fullName evidence="2">Uncharacterized protein</fullName>
    </submittedName>
</protein>
<organism evidence="2 3">
    <name type="scientific">Geomonas silvestris</name>
    <dbReference type="NCBI Taxonomy" id="2740184"/>
    <lineage>
        <taxon>Bacteria</taxon>
        <taxon>Pseudomonadati</taxon>
        <taxon>Thermodesulfobacteriota</taxon>
        <taxon>Desulfuromonadia</taxon>
        <taxon>Geobacterales</taxon>
        <taxon>Geobacteraceae</taxon>
        <taxon>Geomonas</taxon>
    </lineage>
</organism>
<dbReference type="RefSeq" id="WP_183355955.1">
    <property type="nucleotide sequence ID" value="NZ_BLXX01000012.1"/>
</dbReference>
<evidence type="ECO:0000313" key="3">
    <source>
        <dbReference type="Proteomes" id="UP000556026"/>
    </source>
</evidence>
<dbReference type="Proteomes" id="UP000556026">
    <property type="component" value="Unassembled WGS sequence"/>
</dbReference>
<keyword evidence="1" id="KW-0732">Signal</keyword>
<evidence type="ECO:0000313" key="2">
    <source>
        <dbReference type="EMBL" id="GFO61160.1"/>
    </source>
</evidence>
<evidence type="ECO:0000256" key="1">
    <source>
        <dbReference type="SAM" id="SignalP"/>
    </source>
</evidence>
<reference evidence="3" key="1">
    <citation type="submission" date="2020-06" db="EMBL/GenBank/DDBJ databases">
        <title>Draft genomic sequence of Geomonas sp. Red330.</title>
        <authorList>
            <person name="Itoh H."/>
            <person name="Zhenxing X."/>
            <person name="Ushijima N."/>
            <person name="Masuda Y."/>
            <person name="Shiratori Y."/>
            <person name="Senoo K."/>
        </authorList>
    </citation>
    <scope>NUCLEOTIDE SEQUENCE [LARGE SCALE GENOMIC DNA]</scope>
    <source>
        <strain evidence="3">Red330</strain>
    </source>
</reference>
<dbReference type="EMBL" id="BLXX01000012">
    <property type="protein sequence ID" value="GFO61160.1"/>
    <property type="molecule type" value="Genomic_DNA"/>
</dbReference>